<sequence>MIFCHCAVVGDRDVKRAVDAGARTVSQVCRSTGAGQQCGSCVFAVRRVVCDHLAQAAAEVVTNPEVDVAAS</sequence>
<evidence type="ECO:0000313" key="10">
    <source>
        <dbReference type="EMBL" id="SDT11165.1"/>
    </source>
</evidence>
<name>A0A1H1XPN3_9ACTN</name>
<keyword evidence="5" id="KW-0408">Iron</keyword>
<keyword evidence="3" id="KW-0479">Metal-binding</keyword>
<evidence type="ECO:0000313" key="11">
    <source>
        <dbReference type="Proteomes" id="UP000198859"/>
    </source>
</evidence>
<dbReference type="Gene3D" id="1.10.10.1100">
    <property type="entry name" value="BFD-like [2Fe-2S]-binding domain"/>
    <property type="match status" value="1"/>
</dbReference>
<dbReference type="OrthoDB" id="9815350at2"/>
<dbReference type="InterPro" id="IPR041854">
    <property type="entry name" value="BFD-like_2Fe2S-bd_dom_sf"/>
</dbReference>
<evidence type="ECO:0000256" key="1">
    <source>
        <dbReference type="ARBA" id="ARBA00022448"/>
    </source>
</evidence>
<dbReference type="Pfam" id="PF04324">
    <property type="entry name" value="Fer2_BFD"/>
    <property type="match status" value="1"/>
</dbReference>
<dbReference type="EMBL" id="LT629757">
    <property type="protein sequence ID" value="SDT11165.1"/>
    <property type="molecule type" value="Genomic_DNA"/>
</dbReference>
<keyword evidence="4" id="KW-0249">Electron transport</keyword>
<feature type="domain" description="BFD-like [2Fe-2S]-binding" evidence="9">
    <location>
        <begin position="4"/>
        <end position="48"/>
    </location>
</feature>
<dbReference type="InterPro" id="IPR007419">
    <property type="entry name" value="BFD-like_2Fe2S-bd_dom"/>
</dbReference>
<evidence type="ECO:0000256" key="3">
    <source>
        <dbReference type="ARBA" id="ARBA00022723"/>
    </source>
</evidence>
<evidence type="ECO:0000259" key="9">
    <source>
        <dbReference type="Pfam" id="PF04324"/>
    </source>
</evidence>
<evidence type="ECO:0000256" key="5">
    <source>
        <dbReference type="ARBA" id="ARBA00023004"/>
    </source>
</evidence>
<dbReference type="AlphaFoldDB" id="A0A1H1XPN3"/>
<dbReference type="PANTHER" id="PTHR37424">
    <property type="entry name" value="BACTERIOFERRITIN-ASSOCIATED FERREDOXIN"/>
    <property type="match status" value="1"/>
</dbReference>
<evidence type="ECO:0000256" key="2">
    <source>
        <dbReference type="ARBA" id="ARBA00022714"/>
    </source>
</evidence>
<organism evidence="10 11">
    <name type="scientific">Nocardioides scoriae</name>
    <dbReference type="NCBI Taxonomy" id="642780"/>
    <lineage>
        <taxon>Bacteria</taxon>
        <taxon>Bacillati</taxon>
        <taxon>Actinomycetota</taxon>
        <taxon>Actinomycetes</taxon>
        <taxon>Propionibacteriales</taxon>
        <taxon>Nocardioidaceae</taxon>
        <taxon>Nocardioides</taxon>
    </lineage>
</organism>
<keyword evidence="6" id="KW-0411">Iron-sulfur</keyword>
<keyword evidence="2" id="KW-0001">2Fe-2S</keyword>
<proteinExistence type="inferred from homology"/>
<evidence type="ECO:0000256" key="4">
    <source>
        <dbReference type="ARBA" id="ARBA00022982"/>
    </source>
</evidence>
<dbReference type="PANTHER" id="PTHR37424:SF1">
    <property type="entry name" value="BACTERIOFERRITIN-ASSOCIATED FERREDOXIN"/>
    <property type="match status" value="1"/>
</dbReference>
<keyword evidence="11" id="KW-1185">Reference proteome</keyword>
<gene>
    <name evidence="10" type="ORF">SAMN04488570_3557</name>
</gene>
<dbReference type="STRING" id="642780.SAMN04488570_3557"/>
<evidence type="ECO:0000256" key="6">
    <source>
        <dbReference type="ARBA" id="ARBA00023014"/>
    </source>
</evidence>
<reference evidence="11" key="1">
    <citation type="submission" date="2016-10" db="EMBL/GenBank/DDBJ databases">
        <authorList>
            <person name="Varghese N."/>
            <person name="Submissions S."/>
        </authorList>
    </citation>
    <scope>NUCLEOTIDE SEQUENCE [LARGE SCALE GENOMIC DNA]</scope>
    <source>
        <strain evidence="11">DSM 22127</strain>
    </source>
</reference>
<protein>
    <recommendedName>
        <fullName evidence="7">Bacterioferritin-associated ferredoxin</fullName>
    </recommendedName>
</protein>
<dbReference type="GO" id="GO:0051537">
    <property type="term" value="F:2 iron, 2 sulfur cluster binding"/>
    <property type="evidence" value="ECO:0007669"/>
    <property type="project" value="UniProtKB-KW"/>
</dbReference>
<dbReference type="InterPro" id="IPR052371">
    <property type="entry name" value="BFD-associated_ferredoxin"/>
</dbReference>
<evidence type="ECO:0000256" key="7">
    <source>
        <dbReference type="ARBA" id="ARBA00039386"/>
    </source>
</evidence>
<dbReference type="Proteomes" id="UP000198859">
    <property type="component" value="Chromosome I"/>
</dbReference>
<evidence type="ECO:0000256" key="8">
    <source>
        <dbReference type="ARBA" id="ARBA00046332"/>
    </source>
</evidence>
<keyword evidence="1" id="KW-0813">Transport</keyword>
<dbReference type="GO" id="GO:0046872">
    <property type="term" value="F:metal ion binding"/>
    <property type="evidence" value="ECO:0007669"/>
    <property type="project" value="UniProtKB-KW"/>
</dbReference>
<accession>A0A1H1XPN3</accession>
<dbReference type="RefSeq" id="WP_091732452.1">
    <property type="nucleotide sequence ID" value="NZ_LT629757.1"/>
</dbReference>
<comment type="similarity">
    <text evidence="8">Belongs to the Bfd family.</text>
</comment>